<dbReference type="InterPro" id="IPR016047">
    <property type="entry name" value="M23ase_b-sheet_dom"/>
</dbReference>
<dbReference type="Proteomes" id="UP000018543">
    <property type="component" value="Chromosome"/>
</dbReference>
<dbReference type="PATRIC" id="fig|1407463.3.peg.1653"/>
<name>V5NS05_HELPX</name>
<evidence type="ECO:0000313" key="4">
    <source>
        <dbReference type="EMBL" id="AHA90487.1"/>
    </source>
</evidence>
<organism evidence="4 5">
    <name type="scientific">Helicobacter pylori BM012S</name>
    <dbReference type="NCBI Taxonomy" id="1407463"/>
    <lineage>
        <taxon>Bacteria</taxon>
        <taxon>Pseudomonadati</taxon>
        <taxon>Campylobacterota</taxon>
        <taxon>Epsilonproteobacteria</taxon>
        <taxon>Campylobacterales</taxon>
        <taxon>Helicobacteraceae</taxon>
        <taxon>Helicobacter</taxon>
    </lineage>
</organism>
<dbReference type="RefSeq" id="WP_023592699.1">
    <property type="nucleotide sequence ID" value="NC_022911.1"/>
</dbReference>
<keyword evidence="1" id="KW-0732">Signal</keyword>
<dbReference type="KEGG" id="hez:U064_1590"/>
<dbReference type="AlphaFoldDB" id="V5NS05"/>
<dbReference type="CDD" id="cd12797">
    <property type="entry name" value="M23_peptidase"/>
    <property type="match status" value="1"/>
</dbReference>
<dbReference type="GO" id="GO:0004222">
    <property type="term" value="F:metalloendopeptidase activity"/>
    <property type="evidence" value="ECO:0007669"/>
    <property type="project" value="TreeGrafter"/>
</dbReference>
<dbReference type="EMBL" id="CP006889">
    <property type="protein sequence ID" value="AHA90487.1"/>
    <property type="molecule type" value="Genomic_DNA"/>
</dbReference>
<proteinExistence type="predicted"/>
<evidence type="ECO:0000313" key="5">
    <source>
        <dbReference type="Proteomes" id="UP000018543"/>
    </source>
</evidence>
<dbReference type="Gene3D" id="2.70.70.10">
    <property type="entry name" value="Glucose Permease (Domain IIA)"/>
    <property type="match status" value="1"/>
</dbReference>
<feature type="transmembrane region" description="Helical" evidence="2">
    <location>
        <begin position="29"/>
        <end position="51"/>
    </location>
</feature>
<dbReference type="Pfam" id="PF01551">
    <property type="entry name" value="Peptidase_M23"/>
    <property type="match status" value="1"/>
</dbReference>
<accession>V5NS05</accession>
<reference evidence="4 5" key="1">
    <citation type="journal article" date="2013" name="PLoS ONE">
        <title>Helicobacter pylori genomic microevolution during naturally occurring transmission between adults.</title>
        <authorList>
            <person name="Linz B."/>
            <person name="Windsor H.M."/>
            <person name="Gajewski J.P."/>
            <person name="Hake C.M."/>
            <person name="Drautz D.I."/>
            <person name="Schuster S.C."/>
            <person name="Marshall B.J."/>
        </authorList>
    </citation>
    <scope>NUCLEOTIDE SEQUENCE [LARGE SCALE GENOMIC DNA]</scope>
    <source>
        <strain evidence="4 5">BM012S</strain>
    </source>
</reference>
<protein>
    <submittedName>
        <fullName evidence="4">ToxR-activated protein</fullName>
    </submittedName>
</protein>
<dbReference type="PANTHER" id="PTHR21666:SF289">
    <property type="entry name" value="L-ALA--D-GLU ENDOPEPTIDASE"/>
    <property type="match status" value="1"/>
</dbReference>
<evidence type="ECO:0000256" key="2">
    <source>
        <dbReference type="SAM" id="Phobius"/>
    </source>
</evidence>
<keyword evidence="2" id="KW-0812">Transmembrane</keyword>
<evidence type="ECO:0000259" key="3">
    <source>
        <dbReference type="Pfam" id="PF01551"/>
    </source>
</evidence>
<keyword evidence="2" id="KW-1133">Transmembrane helix</keyword>
<dbReference type="InterPro" id="IPR050570">
    <property type="entry name" value="Cell_wall_metabolism_enzyme"/>
</dbReference>
<gene>
    <name evidence="4" type="ORF">U064_1590</name>
</gene>
<dbReference type="PANTHER" id="PTHR21666">
    <property type="entry name" value="PEPTIDASE-RELATED"/>
    <property type="match status" value="1"/>
</dbReference>
<feature type="domain" description="M23ase beta-sheet core" evidence="3">
    <location>
        <begin position="165"/>
        <end position="258"/>
    </location>
</feature>
<evidence type="ECO:0000256" key="1">
    <source>
        <dbReference type="ARBA" id="ARBA00022729"/>
    </source>
</evidence>
<dbReference type="SUPFAM" id="SSF51261">
    <property type="entry name" value="Duplicated hybrid motif"/>
    <property type="match status" value="1"/>
</dbReference>
<dbReference type="FunFam" id="2.70.70.10:FF:000006">
    <property type="entry name" value="M23 family peptidase"/>
    <property type="match status" value="1"/>
</dbReference>
<dbReference type="HOGENOM" id="CLU_029425_2_3_7"/>
<dbReference type="InterPro" id="IPR011055">
    <property type="entry name" value="Dup_hybrid_motif"/>
</dbReference>
<sequence length="311" mass="35378">MPQNQLMITIIDESGSKQLKFSKNLKRNLIISVVIFLLIVGLGVGFLKFLIAKMDTMTSERNAVLRDFRDLYQKNYTLTKEIKNKREELFIVGQKIRTIESLIEVKRGANGGVHLYDEVDLDNLNLAQKHLALMLIPNGMPIKTYSAIKPTKERNHPIKKIKGVESGIDFIAPLNTPVYASADGIVDFVKTNSNVGYGNLVRIEHAFGFSSIYTHLDHVNVQPKSFIQKGQLVGYSGKSGNSGGEKLHYEVRFLGKILDAEKFLTWDLDHFQSALEENKFIEWKNLFWVLEDIVQLQEHVDKDVLINQQGF</sequence>
<keyword evidence="2" id="KW-0472">Membrane</keyword>